<proteinExistence type="predicted"/>
<evidence type="ECO:0000313" key="3">
    <source>
        <dbReference type="Proteomes" id="UP000245783"/>
    </source>
</evidence>
<dbReference type="EMBL" id="KZ819405">
    <property type="protein sequence ID" value="PWN40834.1"/>
    <property type="molecule type" value="Genomic_DNA"/>
</dbReference>
<evidence type="ECO:0000313" key="2">
    <source>
        <dbReference type="EMBL" id="PWN40834.1"/>
    </source>
</evidence>
<protein>
    <recommendedName>
        <fullName evidence="1">Lipocalin-like domain-containing protein</fullName>
    </recommendedName>
</protein>
<feature type="domain" description="Lipocalin-like" evidence="1">
    <location>
        <begin position="89"/>
        <end position="163"/>
    </location>
</feature>
<dbReference type="Proteomes" id="UP000245783">
    <property type="component" value="Unassembled WGS sequence"/>
</dbReference>
<keyword evidence="3" id="KW-1185">Reference proteome</keyword>
<dbReference type="AlphaFoldDB" id="A0A316VUB9"/>
<organism evidence="2 3">
    <name type="scientific">Ceraceosorus guamensis</name>
    <dbReference type="NCBI Taxonomy" id="1522189"/>
    <lineage>
        <taxon>Eukaryota</taxon>
        <taxon>Fungi</taxon>
        <taxon>Dikarya</taxon>
        <taxon>Basidiomycota</taxon>
        <taxon>Ustilaginomycotina</taxon>
        <taxon>Exobasidiomycetes</taxon>
        <taxon>Ceraceosorales</taxon>
        <taxon>Ceraceosoraceae</taxon>
        <taxon>Ceraceosorus</taxon>
    </lineage>
</organism>
<reference evidence="2 3" key="1">
    <citation type="journal article" date="2018" name="Mol. Biol. Evol.">
        <title>Broad Genomic Sampling Reveals a Smut Pathogenic Ancestry of the Fungal Clade Ustilaginomycotina.</title>
        <authorList>
            <person name="Kijpornyongpan T."/>
            <person name="Mondo S.J."/>
            <person name="Barry K."/>
            <person name="Sandor L."/>
            <person name="Lee J."/>
            <person name="Lipzen A."/>
            <person name="Pangilinan J."/>
            <person name="LaButti K."/>
            <person name="Hainaut M."/>
            <person name="Henrissat B."/>
            <person name="Grigoriev I.V."/>
            <person name="Spatafora J.W."/>
            <person name="Aime M.C."/>
        </authorList>
    </citation>
    <scope>NUCLEOTIDE SEQUENCE [LARGE SCALE GENOMIC DNA]</scope>
    <source>
        <strain evidence="2 3">MCA 4658</strain>
    </source>
</reference>
<dbReference type="RefSeq" id="XP_025367994.1">
    <property type="nucleotide sequence ID" value="XM_025516305.1"/>
</dbReference>
<gene>
    <name evidence="2" type="ORF">IE81DRAFT_348854</name>
</gene>
<dbReference type="Pfam" id="PF13924">
    <property type="entry name" value="Lipocalin_5"/>
    <property type="match status" value="1"/>
</dbReference>
<evidence type="ECO:0000259" key="1">
    <source>
        <dbReference type="Pfam" id="PF13924"/>
    </source>
</evidence>
<dbReference type="InterPro" id="IPR024311">
    <property type="entry name" value="Lipocalin-like"/>
</dbReference>
<dbReference type="GeneID" id="37038175"/>
<dbReference type="InParanoid" id="A0A316VUB9"/>
<sequence length="196" mass="21501">MAAATKDRPQAVTFSDVASLERHLDGCWDLQWARFDDPNMHVPGGLNDFYGSGNLIYHSGARQMSAIMLEGPEGGRRHLEDASEKTPYPPASFLHDTHTEAWADVARSSLAYTARYSIDMGSSSLATAIREVTIHHHITQSTQPAWHGRLVSRRATFETSQATPCCIAGDFMRLVPTGGPPCTLYFKRAQLSHGSG</sequence>
<accession>A0A316VUB9</accession>
<name>A0A316VUB9_9BASI</name>